<gene>
    <name evidence="4" type="ORF">LOC62_01G000891</name>
</gene>
<keyword evidence="5" id="KW-1185">Reference proteome</keyword>
<name>A0AAF0Y065_9TREE</name>
<dbReference type="RefSeq" id="XP_062623334.1">
    <property type="nucleotide sequence ID" value="XM_062767350.1"/>
</dbReference>
<feature type="compositionally biased region" description="Low complexity" evidence="1">
    <location>
        <begin position="436"/>
        <end position="453"/>
    </location>
</feature>
<evidence type="ECO:0000256" key="1">
    <source>
        <dbReference type="SAM" id="MobiDB-lite"/>
    </source>
</evidence>
<keyword evidence="3" id="KW-0732">Signal</keyword>
<feature type="transmembrane region" description="Helical" evidence="2">
    <location>
        <begin position="364"/>
        <end position="385"/>
    </location>
</feature>
<feature type="signal peptide" evidence="3">
    <location>
        <begin position="1"/>
        <end position="28"/>
    </location>
</feature>
<evidence type="ECO:0000313" key="4">
    <source>
        <dbReference type="EMBL" id="WOO77302.1"/>
    </source>
</evidence>
<feature type="chain" id="PRO_5041986222" evidence="3">
    <location>
        <begin position="29"/>
        <end position="747"/>
    </location>
</feature>
<sequence>MRRRRALALVLGLLGPLGLMSAPRPAHAEAFMPSLTFNWTLDDLDAQLDWLPDDYPNTTRLAYLWSTSFFNTSSYTPGMVGVGDSWHSASAVPVSVTLADNAIGPNAPYGPAVPTLHFRFLGTALYIYGEVHAPDGNWTTPPLTLGVDQQETDIGHPAEGGIVASRNDLPWGYHVVSLFLNFGNLTVDKVVITTGMKTKAPSFDKVNVQTQYALLSDNTTTNPFFQLDGKWNVSQTLGGVAGQAPLAYPHISSSSNDSYLSFDIPQNTSYLVVNGTAGPDNGIMFYIWNVSPPLVEQVSGFSSYDAYARPNVMYAMTLDPGVKYNLTLGPLASTNTTGNVFALHSVEFYSALSNYKPNTSQSTITGICLGSLALAAAVAGGSYWWGKRRGRKLLRIAPAEVKAAKVDLVELGELSSPEPSAGGSTAPGEPSPELLSASAAAAPDGAASSSASASQGPFYAAAKAQTLQFLGVGPAAGGRAAQVASSRPVSRERGPAGEEATGTTAPPALVVANPAAEDGDDATTPPAPLLAATTSKRRPGPGRAPSRPRLTVEQEQDAGAVVVVLDGGEHELVPPVYDPAWARERSEEGGGAPEPASLTPLSRKRRFVSSSARRRSVSASENVAASTLVAGGATALWAATASSMSAGASSATRPNRWRLRAFSPGAGSEPCAIATCSRRSDGSEPSGRRYPCAMRSAVSRSSMRAISGWSRASRAASAWSSASEGGVDRVQLIHDCHCTGSCFVPVL</sequence>
<protein>
    <submittedName>
        <fullName evidence="4">Uncharacterized protein</fullName>
    </submittedName>
</protein>
<dbReference type="AlphaFoldDB" id="A0AAF0Y065"/>
<keyword evidence="2" id="KW-1133">Transmembrane helix</keyword>
<dbReference type="GeneID" id="87804149"/>
<keyword evidence="2" id="KW-0472">Membrane</keyword>
<proteinExistence type="predicted"/>
<feature type="compositionally biased region" description="Basic residues" evidence="1">
    <location>
        <begin position="602"/>
        <end position="616"/>
    </location>
</feature>
<feature type="compositionally biased region" description="Low complexity" evidence="1">
    <location>
        <begin position="505"/>
        <end position="516"/>
    </location>
</feature>
<feature type="region of interest" description="Disordered" evidence="1">
    <location>
        <begin position="480"/>
        <end position="555"/>
    </location>
</feature>
<keyword evidence="2" id="KW-0812">Transmembrane</keyword>
<dbReference type="EMBL" id="CP086714">
    <property type="protein sequence ID" value="WOO77302.1"/>
    <property type="molecule type" value="Genomic_DNA"/>
</dbReference>
<dbReference type="Proteomes" id="UP000827549">
    <property type="component" value="Chromosome 1"/>
</dbReference>
<evidence type="ECO:0000256" key="2">
    <source>
        <dbReference type="SAM" id="Phobius"/>
    </source>
</evidence>
<evidence type="ECO:0000313" key="5">
    <source>
        <dbReference type="Proteomes" id="UP000827549"/>
    </source>
</evidence>
<feature type="region of interest" description="Disordered" evidence="1">
    <location>
        <begin position="414"/>
        <end position="453"/>
    </location>
</feature>
<reference evidence="4" key="1">
    <citation type="submission" date="2023-10" db="EMBL/GenBank/DDBJ databases">
        <authorList>
            <person name="Noh H."/>
        </authorList>
    </citation>
    <scope>NUCLEOTIDE SEQUENCE</scope>
    <source>
        <strain evidence="4">DUCC4014</strain>
    </source>
</reference>
<evidence type="ECO:0000256" key="3">
    <source>
        <dbReference type="SAM" id="SignalP"/>
    </source>
</evidence>
<accession>A0AAF0Y065</accession>
<feature type="region of interest" description="Disordered" evidence="1">
    <location>
        <begin position="583"/>
        <end position="621"/>
    </location>
</feature>
<organism evidence="4 5">
    <name type="scientific">Vanrija pseudolonga</name>
    <dbReference type="NCBI Taxonomy" id="143232"/>
    <lineage>
        <taxon>Eukaryota</taxon>
        <taxon>Fungi</taxon>
        <taxon>Dikarya</taxon>
        <taxon>Basidiomycota</taxon>
        <taxon>Agaricomycotina</taxon>
        <taxon>Tremellomycetes</taxon>
        <taxon>Trichosporonales</taxon>
        <taxon>Trichosporonaceae</taxon>
        <taxon>Vanrija</taxon>
    </lineage>
</organism>